<accession>A0A2P5DAB1</accession>
<dbReference type="AlphaFoldDB" id="A0A2P5DAB1"/>
<protein>
    <submittedName>
        <fullName evidence="1">Uncharacterized protein</fullName>
    </submittedName>
</protein>
<evidence type="ECO:0000313" key="1">
    <source>
        <dbReference type="EMBL" id="PON70233.1"/>
    </source>
</evidence>
<sequence length="63" mass="7060">MPLVLPYFDVGRSRNDPANIPPQTRFSSYRSTVRPPFLILLESGVSSRHCRLAPIGCSSKFHS</sequence>
<dbReference type="Proteomes" id="UP000237105">
    <property type="component" value="Unassembled WGS sequence"/>
</dbReference>
<feature type="non-terminal residue" evidence="1">
    <location>
        <position position="63"/>
    </location>
</feature>
<comment type="caution">
    <text evidence="1">The sequence shown here is derived from an EMBL/GenBank/DDBJ whole genome shotgun (WGS) entry which is preliminary data.</text>
</comment>
<keyword evidence="2" id="KW-1185">Reference proteome</keyword>
<name>A0A2P5DAB1_PARAD</name>
<proteinExistence type="predicted"/>
<dbReference type="EMBL" id="JXTB01000051">
    <property type="protein sequence ID" value="PON70233.1"/>
    <property type="molecule type" value="Genomic_DNA"/>
</dbReference>
<evidence type="ECO:0000313" key="2">
    <source>
        <dbReference type="Proteomes" id="UP000237105"/>
    </source>
</evidence>
<gene>
    <name evidence="1" type="ORF">PanWU01x14_081570</name>
</gene>
<organism evidence="1 2">
    <name type="scientific">Parasponia andersonii</name>
    <name type="common">Sponia andersonii</name>
    <dbReference type="NCBI Taxonomy" id="3476"/>
    <lineage>
        <taxon>Eukaryota</taxon>
        <taxon>Viridiplantae</taxon>
        <taxon>Streptophyta</taxon>
        <taxon>Embryophyta</taxon>
        <taxon>Tracheophyta</taxon>
        <taxon>Spermatophyta</taxon>
        <taxon>Magnoliopsida</taxon>
        <taxon>eudicotyledons</taxon>
        <taxon>Gunneridae</taxon>
        <taxon>Pentapetalae</taxon>
        <taxon>rosids</taxon>
        <taxon>fabids</taxon>
        <taxon>Rosales</taxon>
        <taxon>Cannabaceae</taxon>
        <taxon>Parasponia</taxon>
    </lineage>
</organism>
<reference evidence="2" key="1">
    <citation type="submission" date="2016-06" db="EMBL/GenBank/DDBJ databases">
        <title>Parallel loss of symbiosis genes in relatives of nitrogen-fixing non-legume Parasponia.</title>
        <authorList>
            <person name="Van Velzen R."/>
            <person name="Holmer R."/>
            <person name="Bu F."/>
            <person name="Rutten L."/>
            <person name="Van Zeijl A."/>
            <person name="Liu W."/>
            <person name="Santuari L."/>
            <person name="Cao Q."/>
            <person name="Sharma T."/>
            <person name="Shen D."/>
            <person name="Roswanjaya Y."/>
            <person name="Wardhani T."/>
            <person name="Kalhor M.S."/>
            <person name="Jansen J."/>
            <person name="Van den Hoogen J."/>
            <person name="Gungor B."/>
            <person name="Hartog M."/>
            <person name="Hontelez J."/>
            <person name="Verver J."/>
            <person name="Yang W.-C."/>
            <person name="Schijlen E."/>
            <person name="Repin R."/>
            <person name="Schilthuizen M."/>
            <person name="Schranz E."/>
            <person name="Heidstra R."/>
            <person name="Miyata K."/>
            <person name="Fedorova E."/>
            <person name="Kohlen W."/>
            <person name="Bisseling T."/>
            <person name="Smit S."/>
            <person name="Geurts R."/>
        </authorList>
    </citation>
    <scope>NUCLEOTIDE SEQUENCE [LARGE SCALE GENOMIC DNA]</scope>
    <source>
        <strain evidence="2">cv. WU1-14</strain>
    </source>
</reference>